<dbReference type="Proteomes" id="UP000660729">
    <property type="component" value="Unassembled WGS sequence"/>
</dbReference>
<accession>A0A8H6RSW0</accession>
<gene>
    <name evidence="1" type="ORF">HII31_02254</name>
</gene>
<dbReference type="SUPFAM" id="SSF81383">
    <property type="entry name" value="F-box domain"/>
    <property type="match status" value="1"/>
</dbReference>
<dbReference type="OrthoDB" id="3971593at2759"/>
<dbReference type="EMBL" id="JABCIY010000025">
    <property type="protein sequence ID" value="KAF7196526.1"/>
    <property type="molecule type" value="Genomic_DNA"/>
</dbReference>
<evidence type="ECO:0000313" key="1">
    <source>
        <dbReference type="EMBL" id="KAF7196526.1"/>
    </source>
</evidence>
<evidence type="ECO:0008006" key="3">
    <source>
        <dbReference type="Google" id="ProtNLM"/>
    </source>
</evidence>
<organism evidence="1 2">
    <name type="scientific">Pseudocercospora fuligena</name>
    <dbReference type="NCBI Taxonomy" id="685502"/>
    <lineage>
        <taxon>Eukaryota</taxon>
        <taxon>Fungi</taxon>
        <taxon>Dikarya</taxon>
        <taxon>Ascomycota</taxon>
        <taxon>Pezizomycotina</taxon>
        <taxon>Dothideomycetes</taxon>
        <taxon>Dothideomycetidae</taxon>
        <taxon>Mycosphaerellales</taxon>
        <taxon>Mycosphaerellaceae</taxon>
        <taxon>Pseudocercospora</taxon>
    </lineage>
</organism>
<dbReference type="AlphaFoldDB" id="A0A8H6RSW0"/>
<keyword evidence="2" id="KW-1185">Reference proteome</keyword>
<name>A0A8H6RSW0_9PEZI</name>
<protein>
    <recommendedName>
        <fullName evidence="3">F-box domain-containing protein</fullName>
    </recommendedName>
</protein>
<comment type="caution">
    <text evidence="1">The sequence shown here is derived from an EMBL/GenBank/DDBJ whole genome shotgun (WGS) entry which is preliminary data.</text>
</comment>
<evidence type="ECO:0000313" key="2">
    <source>
        <dbReference type="Proteomes" id="UP000660729"/>
    </source>
</evidence>
<reference evidence="1" key="1">
    <citation type="submission" date="2020-04" db="EMBL/GenBank/DDBJ databases">
        <title>Draft genome resource of the tomato pathogen Pseudocercospora fuligena.</title>
        <authorList>
            <person name="Zaccaron A."/>
        </authorList>
    </citation>
    <scope>NUCLEOTIDE SEQUENCE</scope>
    <source>
        <strain evidence="1">PF001</strain>
    </source>
</reference>
<sequence>MSVAYRSNVAAAATHVSSADYSDTVDDGKPNPFDSLPLEMCQEVASHIESDDDLDSMLYTCKSLQVALADPHFWRKRFLQKFDSPRPDSNVKENNDFKTEYKRRQNVLKYGARGPFLTGNKSREKFCLQVLREIILGMCLAGACRTWSHAEWSPQTLLTLDQLVTIGLSKQPMSGMSARYVLMPFVKNHDLVLNLLHPLSVAPTSQRVGGRFQEKTNPLLQTLQLMATPNFLDLDRRRYGGDSQVWGFPESQQMAYATATERPIFKGCNGLDVDIEWCLHQINFWKYHMLREEECTLYEAYTELDVAERPHFWSSELTNNGNATIGKSWKGAYGFLTREDDLETVRAGNNRDTQVNDEFNSDEFRGDFQDLELTLTDPTEQEFNPLFESILHSLEPPVQKARTRAQRRCASPPPTHLPSRSFRFGGKGEDAEEEFKADGWLNPLPSQNGIPGWQRMTMMKYYEQNDGTVDTTSLWAYEGVCLPGGQIIVGRWWSPLSVANGEDMYCGPFLLWCTDNHEVPALS</sequence>
<dbReference type="InterPro" id="IPR036047">
    <property type="entry name" value="F-box-like_dom_sf"/>
</dbReference>
<proteinExistence type="predicted"/>